<evidence type="ECO:0000256" key="3">
    <source>
        <dbReference type="ARBA" id="ARBA00022729"/>
    </source>
</evidence>
<gene>
    <name evidence="8" type="ORF">GK108_18300</name>
</gene>
<keyword evidence="4" id="KW-0378">Hydrolase</keyword>
<feature type="signal peptide" evidence="7">
    <location>
        <begin position="1"/>
        <end position="20"/>
    </location>
</feature>
<keyword evidence="1 8" id="KW-0121">Carboxypeptidase</keyword>
<evidence type="ECO:0000256" key="7">
    <source>
        <dbReference type="SAM" id="SignalP"/>
    </source>
</evidence>
<accession>A0A6L9LCK9</accession>
<dbReference type="InterPro" id="IPR029058">
    <property type="entry name" value="AB_hydrolase_fold"/>
</dbReference>
<dbReference type="SUPFAM" id="SSF53474">
    <property type="entry name" value="alpha/beta-Hydrolases"/>
    <property type="match status" value="1"/>
</dbReference>
<evidence type="ECO:0000256" key="4">
    <source>
        <dbReference type="ARBA" id="ARBA00022801"/>
    </source>
</evidence>
<dbReference type="PANTHER" id="PTHR11802">
    <property type="entry name" value="SERINE PROTEASE FAMILY S10 SERINE CARBOXYPEPTIDASE"/>
    <property type="match status" value="1"/>
</dbReference>
<evidence type="ECO:0000256" key="6">
    <source>
        <dbReference type="SAM" id="MobiDB-lite"/>
    </source>
</evidence>
<organism evidence="8 9">
    <name type="scientific">Spirosoma terrae</name>
    <dbReference type="NCBI Taxonomy" id="1968276"/>
    <lineage>
        <taxon>Bacteria</taxon>
        <taxon>Pseudomonadati</taxon>
        <taxon>Bacteroidota</taxon>
        <taxon>Cytophagia</taxon>
        <taxon>Cytophagales</taxon>
        <taxon>Cytophagaceae</taxon>
        <taxon>Spirosoma</taxon>
    </lineage>
</organism>
<name>A0A6L9LCK9_9BACT</name>
<keyword evidence="3 7" id="KW-0732">Signal</keyword>
<dbReference type="EMBL" id="JAAFZH010000008">
    <property type="protein sequence ID" value="NDU96841.1"/>
    <property type="molecule type" value="Genomic_DNA"/>
</dbReference>
<dbReference type="PANTHER" id="PTHR11802:SF3">
    <property type="entry name" value="RETINOID-INDUCIBLE SERINE CARBOXYPEPTIDASE"/>
    <property type="match status" value="1"/>
</dbReference>
<evidence type="ECO:0000256" key="5">
    <source>
        <dbReference type="ARBA" id="ARBA00023180"/>
    </source>
</evidence>
<sequence>MKRIAILLIIGLTTGSLSFAQGQRGQGQRGAAAPAAEGQPARPASSAASSKPAPGDLTLPMDSTVTTSSAVTIKGQRVPYTATVGTQPVWDENGKPVAGVFYTYYERSDVKDRTTRPLVISFNGGPGTASVWMHLAYTGPKLLNIDNEGYPLQPYTIKDNPNSILDVADIVYIDPVNTGYSRMANKDVPRSKFFGVNADIKYLAEWLNVFVSRKNRWPSPKYLIGESYGTTRVSGLALELQNASWMYLNGVILVSPTDLGINREGPVGAANLLPYYAATAWFHKRLPQDLQQKDLTAMLPEVEQFTINEFLPALAKGGFLEADKKKQIATKVARYSGLSEKVILEHNLMIPTSFFWKELMRDKGYTVGRLDSRYLGIDREDAGERPDYSPELTSWLHSFAAPINYYFREFLNYKTDLKYYMFGPVHPWARTGADTDRTGENLRQAMAQNPYLHLLVQSGYYDGACDYFGAQYNMWQMDPSGKLKTRMDWKGYRSGHMMYLRQEDLVKSNDDLRDFIKKSTPKPNQPAKY</sequence>
<dbReference type="Gene3D" id="3.40.50.1820">
    <property type="entry name" value="alpha/beta hydrolase"/>
    <property type="match status" value="1"/>
</dbReference>
<feature type="region of interest" description="Disordered" evidence="6">
    <location>
        <begin position="21"/>
        <end position="61"/>
    </location>
</feature>
<comment type="caution">
    <text evidence="8">The sequence shown here is derived from an EMBL/GenBank/DDBJ whole genome shotgun (WGS) entry which is preliminary data.</text>
</comment>
<keyword evidence="9" id="KW-1185">Reference proteome</keyword>
<evidence type="ECO:0000256" key="1">
    <source>
        <dbReference type="ARBA" id="ARBA00022645"/>
    </source>
</evidence>
<dbReference type="GO" id="GO:0006508">
    <property type="term" value="P:proteolysis"/>
    <property type="evidence" value="ECO:0007669"/>
    <property type="project" value="UniProtKB-KW"/>
</dbReference>
<dbReference type="InterPro" id="IPR001563">
    <property type="entry name" value="Peptidase_S10"/>
</dbReference>
<evidence type="ECO:0000313" key="8">
    <source>
        <dbReference type="EMBL" id="NDU96841.1"/>
    </source>
</evidence>
<dbReference type="RefSeq" id="WP_163951705.1">
    <property type="nucleotide sequence ID" value="NZ_JAAFZH010000008.1"/>
</dbReference>
<evidence type="ECO:0000313" key="9">
    <source>
        <dbReference type="Proteomes" id="UP000474175"/>
    </source>
</evidence>
<dbReference type="GO" id="GO:0004185">
    <property type="term" value="F:serine-type carboxypeptidase activity"/>
    <property type="evidence" value="ECO:0007669"/>
    <property type="project" value="InterPro"/>
</dbReference>
<feature type="chain" id="PRO_5026703335" evidence="7">
    <location>
        <begin position="21"/>
        <end position="529"/>
    </location>
</feature>
<keyword evidence="2" id="KW-0645">Protease</keyword>
<keyword evidence="5" id="KW-0325">Glycoprotein</keyword>
<proteinExistence type="predicted"/>
<protein>
    <submittedName>
        <fullName evidence="8">Carboxypeptidase</fullName>
    </submittedName>
</protein>
<reference evidence="8 9" key="1">
    <citation type="submission" date="2020-02" db="EMBL/GenBank/DDBJ databases">
        <title>Draft genome sequence of two Spirosoma agri KCTC 52727 and Spirosoma terrae KCTC 52035.</title>
        <authorList>
            <person name="Rojas J."/>
            <person name="Ambika Manirajan B."/>
            <person name="Suarez C."/>
            <person name="Ratering S."/>
            <person name="Schnell S."/>
        </authorList>
    </citation>
    <scope>NUCLEOTIDE SEQUENCE [LARGE SCALE GENOMIC DNA]</scope>
    <source>
        <strain evidence="8 9">KCTC 52035</strain>
    </source>
</reference>
<dbReference type="Pfam" id="PF00450">
    <property type="entry name" value="Peptidase_S10"/>
    <property type="match status" value="1"/>
</dbReference>
<dbReference type="AlphaFoldDB" id="A0A6L9LCK9"/>
<evidence type="ECO:0000256" key="2">
    <source>
        <dbReference type="ARBA" id="ARBA00022670"/>
    </source>
</evidence>
<dbReference type="Proteomes" id="UP000474175">
    <property type="component" value="Unassembled WGS sequence"/>
</dbReference>
<feature type="compositionally biased region" description="Low complexity" evidence="6">
    <location>
        <begin position="29"/>
        <end position="54"/>
    </location>
</feature>